<feature type="domain" description="Extradiol ring-cleavage dioxygenase class III enzyme subunit B" evidence="1">
    <location>
        <begin position="8"/>
        <end position="277"/>
    </location>
</feature>
<name>A0A6J7HWH5_9ZZZZ</name>
<dbReference type="GO" id="GO:0008198">
    <property type="term" value="F:ferrous iron binding"/>
    <property type="evidence" value="ECO:0007669"/>
    <property type="project" value="InterPro"/>
</dbReference>
<gene>
    <name evidence="2" type="ORF">UFOPK1908_00785</name>
    <name evidence="3" type="ORF">UFOPK3576_01688</name>
</gene>
<dbReference type="GO" id="GO:0016702">
    <property type="term" value="F:oxidoreductase activity, acting on single donors with incorporation of molecular oxygen, incorporation of two atoms of oxygen"/>
    <property type="evidence" value="ECO:0007669"/>
    <property type="project" value="UniProtKB-ARBA"/>
</dbReference>
<dbReference type="Gene3D" id="3.40.830.10">
    <property type="entry name" value="LigB-like"/>
    <property type="match status" value="1"/>
</dbReference>
<evidence type="ECO:0000313" key="2">
    <source>
        <dbReference type="EMBL" id="CAB4620982.1"/>
    </source>
</evidence>
<proteinExistence type="predicted"/>
<dbReference type="EMBL" id="CAFBMO010000124">
    <property type="protein sequence ID" value="CAB4921445.1"/>
    <property type="molecule type" value="Genomic_DNA"/>
</dbReference>
<protein>
    <submittedName>
        <fullName evidence="3">Unannotated protein</fullName>
    </submittedName>
</protein>
<dbReference type="EMBL" id="CAEZVB010000030">
    <property type="protein sequence ID" value="CAB4620982.1"/>
    <property type="molecule type" value="Genomic_DNA"/>
</dbReference>
<sequence length="289" mass="30797">MSASFLSVCASHSPLLENVDAGEAGATFFNAIEEAKATIQAFNPELVVFFGPDHFRALQGIVPPVTIATSAIGFGDWGTPEDPYVVPAELANQLAAYLLSQEFDVAVGSEVRIDHGFGQTFMQLFSTLNAIPVIPIVLNCASMPRTSVSRAIDLAQSVGAFMATTDKRVLFLGSGGLSHQPPSMSAEVRALPSEEREAIARKSVLDAAKYVNAQWDEKFLTALTSSNWSVLREYKDPELADVGSGTHEIRTWVAAWAAAGAEAGRFTYVPIPEWITGMGVAVSTVGGSK</sequence>
<evidence type="ECO:0000313" key="3">
    <source>
        <dbReference type="EMBL" id="CAB4921445.1"/>
    </source>
</evidence>
<accession>A0A6J7HWH5</accession>
<organism evidence="3">
    <name type="scientific">freshwater metagenome</name>
    <dbReference type="NCBI Taxonomy" id="449393"/>
    <lineage>
        <taxon>unclassified sequences</taxon>
        <taxon>metagenomes</taxon>
        <taxon>ecological metagenomes</taxon>
    </lineage>
</organism>
<dbReference type="Pfam" id="PF02900">
    <property type="entry name" value="LigB"/>
    <property type="match status" value="1"/>
</dbReference>
<dbReference type="InterPro" id="IPR004183">
    <property type="entry name" value="Xdiol_dOase_suB"/>
</dbReference>
<reference evidence="3" key="1">
    <citation type="submission" date="2020-05" db="EMBL/GenBank/DDBJ databases">
        <authorList>
            <person name="Chiriac C."/>
            <person name="Salcher M."/>
            <person name="Ghai R."/>
            <person name="Kavagutti S V."/>
        </authorList>
    </citation>
    <scope>NUCLEOTIDE SEQUENCE</scope>
</reference>
<evidence type="ECO:0000259" key="1">
    <source>
        <dbReference type="Pfam" id="PF02900"/>
    </source>
</evidence>
<dbReference type="SUPFAM" id="SSF53213">
    <property type="entry name" value="LigB-like"/>
    <property type="match status" value="1"/>
</dbReference>
<dbReference type="AlphaFoldDB" id="A0A6J7HWH5"/>